<name>A0A1Y5TY33_9PROT</name>
<evidence type="ECO:0000313" key="1">
    <source>
        <dbReference type="EMBL" id="SLN76690.1"/>
    </source>
</evidence>
<gene>
    <name evidence="1" type="ORF">OCH7691_04169</name>
</gene>
<protein>
    <submittedName>
        <fullName evidence="1">Uncharacterized protein</fullName>
    </submittedName>
</protein>
<sequence length="285" mass="29036">MPDAGRTAEHEPALAGSGDIVFADTITVLPDDAPGAVVICGSHSGRYPGYLAARSGVRAVILCDAGIGRDEAGIGALPYLDGLGIAAAAVASTSCRIGDTADMVARGRISAANAVAQRHGVEINMPTMAAAELLRAAPLRSVMPPALGEARSLARDGGGRRIWLVDSAALVEPGDAGHIVVTGSHGGLVGGRPEKALKVDAYAAVFNDAGVGVDQAGIARLEVLDRRGIAAFTVSAASARIGEARSSFEDGEISVVNRIAERLGARPLTPARDILLAWADTPDRP</sequence>
<accession>A0A1Y5TY33</accession>
<dbReference type="Proteomes" id="UP000193200">
    <property type="component" value="Unassembled WGS sequence"/>
</dbReference>
<organism evidence="1 2">
    <name type="scientific">Oceanibacterium hippocampi</name>
    <dbReference type="NCBI Taxonomy" id="745714"/>
    <lineage>
        <taxon>Bacteria</taxon>
        <taxon>Pseudomonadati</taxon>
        <taxon>Pseudomonadota</taxon>
        <taxon>Alphaproteobacteria</taxon>
        <taxon>Sneathiellales</taxon>
        <taxon>Sneathiellaceae</taxon>
        <taxon>Oceanibacterium</taxon>
    </lineage>
</organism>
<reference evidence="1 2" key="1">
    <citation type="submission" date="2017-03" db="EMBL/GenBank/DDBJ databases">
        <authorList>
            <person name="Afonso C.L."/>
            <person name="Miller P.J."/>
            <person name="Scott M.A."/>
            <person name="Spackman E."/>
            <person name="Goraichik I."/>
            <person name="Dimitrov K.M."/>
            <person name="Suarez D.L."/>
            <person name="Swayne D.E."/>
        </authorList>
    </citation>
    <scope>NUCLEOTIDE SEQUENCE [LARGE SCALE GENOMIC DNA]</scope>
    <source>
        <strain evidence="1 2">CECT 7691</strain>
    </source>
</reference>
<evidence type="ECO:0000313" key="2">
    <source>
        <dbReference type="Proteomes" id="UP000193200"/>
    </source>
</evidence>
<dbReference type="EMBL" id="FWFR01000005">
    <property type="protein sequence ID" value="SLN76690.1"/>
    <property type="molecule type" value="Genomic_DNA"/>
</dbReference>
<dbReference type="AlphaFoldDB" id="A0A1Y5TY33"/>
<proteinExistence type="predicted"/>
<dbReference type="RefSeq" id="WP_217808177.1">
    <property type="nucleotide sequence ID" value="NZ_FWFR01000005.1"/>
</dbReference>
<dbReference type="InParanoid" id="A0A1Y5TY33"/>
<keyword evidence="2" id="KW-1185">Reference proteome</keyword>